<feature type="transmembrane region" description="Helical" evidence="1">
    <location>
        <begin position="6"/>
        <end position="23"/>
    </location>
</feature>
<keyword evidence="1" id="KW-0812">Transmembrane</keyword>
<keyword evidence="3" id="KW-1185">Reference proteome</keyword>
<protein>
    <recommendedName>
        <fullName evidence="4">DUF2570 domain-containing protein</fullName>
    </recommendedName>
</protein>
<dbReference type="EMBL" id="CP134146">
    <property type="protein sequence ID" value="WNC67364.1"/>
    <property type="molecule type" value="Genomic_DNA"/>
</dbReference>
<keyword evidence="1" id="KW-1133">Transmembrane helix</keyword>
<accession>A0ABY9TF09</accession>
<proteinExistence type="predicted"/>
<reference evidence="3" key="1">
    <citation type="submission" date="2023-09" db="EMBL/GenBank/DDBJ databases">
        <authorList>
            <person name="Li S."/>
            <person name="Li X."/>
            <person name="Zhang C."/>
            <person name="Zhao Z."/>
        </authorList>
    </citation>
    <scope>NUCLEOTIDE SEQUENCE [LARGE SCALE GENOMIC DNA]</scope>
    <source>
        <strain evidence="3">SQ345</strain>
    </source>
</reference>
<keyword evidence="1" id="KW-0472">Membrane</keyword>
<name>A0ABY9TF09_9GAMM</name>
<evidence type="ECO:0000256" key="1">
    <source>
        <dbReference type="SAM" id="Phobius"/>
    </source>
</evidence>
<sequence length="99" mass="11255">MSKNLYLIMFSVVTLVGTSYVGIKGINYYIDKKSAEIVENTLADNTISHLESLTEVQLLLNENKISEASLKLKNNADTLKYILKNHCNLKRCDLALREY</sequence>
<dbReference type="RefSeq" id="WP_348386527.1">
    <property type="nucleotide sequence ID" value="NZ_CP134146.1"/>
</dbReference>
<evidence type="ECO:0008006" key="4">
    <source>
        <dbReference type="Google" id="ProtNLM"/>
    </source>
</evidence>
<evidence type="ECO:0000313" key="3">
    <source>
        <dbReference type="Proteomes" id="UP001248581"/>
    </source>
</evidence>
<evidence type="ECO:0000313" key="2">
    <source>
        <dbReference type="EMBL" id="WNC67364.1"/>
    </source>
</evidence>
<gene>
    <name evidence="2" type="ORF">RI845_12640</name>
</gene>
<organism evidence="2 3">
    <name type="scientific">Thalassotalea nanhaiensis</name>
    <dbReference type="NCBI Taxonomy" id="3065648"/>
    <lineage>
        <taxon>Bacteria</taxon>
        <taxon>Pseudomonadati</taxon>
        <taxon>Pseudomonadota</taxon>
        <taxon>Gammaproteobacteria</taxon>
        <taxon>Alteromonadales</taxon>
        <taxon>Colwelliaceae</taxon>
        <taxon>Thalassotalea</taxon>
    </lineage>
</organism>
<dbReference type="Proteomes" id="UP001248581">
    <property type="component" value="Chromosome"/>
</dbReference>